<evidence type="ECO:0000313" key="2">
    <source>
        <dbReference type="EMBL" id="VDG29469.1"/>
    </source>
</evidence>
<evidence type="ECO:0000313" key="3">
    <source>
        <dbReference type="Proteomes" id="UP000289996"/>
    </source>
</evidence>
<dbReference type="OrthoDB" id="2249491at2"/>
<evidence type="ECO:0000256" key="1">
    <source>
        <dbReference type="SAM" id="Phobius"/>
    </source>
</evidence>
<keyword evidence="1" id="KW-0472">Membrane</keyword>
<accession>A0A660E8P2</accession>
<keyword evidence="1" id="KW-1133">Transmembrane helix</keyword>
<gene>
    <name evidence="2" type="ORF">MUDAN_MDHGFNIF_01024</name>
</gene>
<dbReference type="AlphaFoldDB" id="A0A660E8P2"/>
<evidence type="ECO:0008006" key="4">
    <source>
        <dbReference type="Google" id="ProtNLM"/>
    </source>
</evidence>
<dbReference type="Proteomes" id="UP000289996">
    <property type="component" value="Unassembled WGS sequence"/>
</dbReference>
<dbReference type="Pfam" id="PF16069">
    <property type="entry name" value="DUF4811"/>
    <property type="match status" value="1"/>
</dbReference>
<keyword evidence="1" id="KW-0812">Transmembrane</keyword>
<keyword evidence="3" id="KW-1185">Reference proteome</keyword>
<dbReference type="RefSeq" id="WP_130845090.1">
    <property type="nucleotide sequence ID" value="NZ_BJDY01000004.1"/>
</dbReference>
<sequence>MILVLLVISTIALFLTFVYMKSSTTRLVLTAIFGVALVGSLVAVVANDSQHFGMEKVTTTKTTTLASAGSSKAMDLLLYQSVGTADKHRVYIYKQTASQKKVSHTAASVKTSNQVKKTTGTTKLVTKTTRWTYRSNAMKFWFGIADNNHELVKRQNTFYVKKTWIVLSTTQAKKLSQLVKQQQATLKSRAKVYVANEVKVAMTKNPNMTKAQLAKLEKAAAAKYQAQAMASMIQEAKSTK</sequence>
<reference evidence="2 3" key="1">
    <citation type="submission" date="2018-11" db="EMBL/GenBank/DDBJ databases">
        <authorList>
            <person name="Wuyts S."/>
        </authorList>
    </citation>
    <scope>NUCLEOTIDE SEQUENCE [LARGE SCALE GENOMIC DNA]</scope>
    <source>
        <strain evidence="2">Lactobacillus mudanjiangensis AMBF249</strain>
    </source>
</reference>
<feature type="transmembrane region" description="Helical" evidence="1">
    <location>
        <begin position="30"/>
        <end position="46"/>
    </location>
</feature>
<dbReference type="InterPro" id="IPR032083">
    <property type="entry name" value="DUF4811"/>
</dbReference>
<organism evidence="2 3">
    <name type="scientific">Lactiplantibacillus mudanjiangensis</name>
    <dbReference type="NCBI Taxonomy" id="1296538"/>
    <lineage>
        <taxon>Bacteria</taxon>
        <taxon>Bacillati</taxon>
        <taxon>Bacillota</taxon>
        <taxon>Bacilli</taxon>
        <taxon>Lactobacillales</taxon>
        <taxon>Lactobacillaceae</taxon>
        <taxon>Lactiplantibacillus</taxon>
    </lineage>
</organism>
<proteinExistence type="predicted"/>
<name>A0A660E8P2_9LACO</name>
<dbReference type="EMBL" id="UYIG01000141">
    <property type="protein sequence ID" value="VDG29469.1"/>
    <property type="molecule type" value="Genomic_DNA"/>
</dbReference>
<protein>
    <recommendedName>
        <fullName evidence="4">DUF4811 domain-containing protein</fullName>
    </recommendedName>
</protein>